<evidence type="ECO:0000313" key="2">
    <source>
        <dbReference type="EMBL" id="SNX59080.1"/>
    </source>
</evidence>
<dbReference type="InterPro" id="IPR025948">
    <property type="entry name" value="HTH-like_dom"/>
</dbReference>
<dbReference type="InterPro" id="IPR036397">
    <property type="entry name" value="RNaseH_sf"/>
</dbReference>
<evidence type="ECO:0000259" key="1">
    <source>
        <dbReference type="PROSITE" id="PS50994"/>
    </source>
</evidence>
<dbReference type="AlphaFoldDB" id="A0A285BV42"/>
<sequence length="215" mass="24956">MKYSFISQRKKTYPVGLMCQLMGVSRSAYYDYVRCVDNYSERQHHEEKLEAVRDIAKSSNYSYGSRRIGKALNALGYPIGRWKARRLMREAGVQVKHRRKYKVTTHSDHKQPVFENKLNRQFDVAAPNQVYVGDITYIWTREGWLYLAVIIDLFSRKVVGWSMSPRMKARLVCDALRMAIWQRQPQAGLIVQQDLRGPICQQGAPEVSGNTRFCG</sequence>
<dbReference type="NCBIfam" id="NF033516">
    <property type="entry name" value="transpos_IS3"/>
    <property type="match status" value="1"/>
</dbReference>
<proteinExistence type="predicted"/>
<organism evidence="2 3">
    <name type="scientific">Nitrosomonas ureae</name>
    <dbReference type="NCBI Taxonomy" id="44577"/>
    <lineage>
        <taxon>Bacteria</taxon>
        <taxon>Pseudomonadati</taxon>
        <taxon>Pseudomonadota</taxon>
        <taxon>Betaproteobacteria</taxon>
        <taxon>Nitrosomonadales</taxon>
        <taxon>Nitrosomonadaceae</taxon>
        <taxon>Nitrosomonas</taxon>
    </lineage>
</organism>
<dbReference type="Gene3D" id="3.30.420.10">
    <property type="entry name" value="Ribonuclease H-like superfamily/Ribonuclease H"/>
    <property type="match status" value="1"/>
</dbReference>
<feature type="domain" description="Integrase catalytic" evidence="1">
    <location>
        <begin position="123"/>
        <end position="215"/>
    </location>
</feature>
<dbReference type="InterPro" id="IPR048020">
    <property type="entry name" value="Transpos_IS3"/>
</dbReference>
<reference evidence="2 3" key="1">
    <citation type="submission" date="2017-08" db="EMBL/GenBank/DDBJ databases">
        <authorList>
            <person name="de Groot N.N."/>
        </authorList>
    </citation>
    <scope>NUCLEOTIDE SEQUENCE [LARGE SCALE GENOMIC DNA]</scope>
    <source>
        <strain evidence="2 3">Nm15</strain>
    </source>
</reference>
<dbReference type="SUPFAM" id="SSF53098">
    <property type="entry name" value="Ribonuclease H-like"/>
    <property type="match status" value="1"/>
</dbReference>
<gene>
    <name evidence="2" type="ORF">SAMN06296273_0521</name>
</gene>
<name>A0A285BV42_9PROT</name>
<accession>A0A285BV42</accession>
<dbReference type="EMBL" id="LT907782">
    <property type="protein sequence ID" value="SNX59080.1"/>
    <property type="molecule type" value="Genomic_DNA"/>
</dbReference>
<dbReference type="PANTHER" id="PTHR46889">
    <property type="entry name" value="TRANSPOSASE INSF FOR INSERTION SEQUENCE IS3B-RELATED"/>
    <property type="match status" value="1"/>
</dbReference>
<dbReference type="Pfam" id="PF00665">
    <property type="entry name" value="rve"/>
    <property type="match status" value="1"/>
</dbReference>
<dbReference type="GO" id="GO:0015074">
    <property type="term" value="P:DNA integration"/>
    <property type="evidence" value="ECO:0007669"/>
    <property type="project" value="InterPro"/>
</dbReference>
<evidence type="ECO:0000313" key="3">
    <source>
        <dbReference type="Proteomes" id="UP000242498"/>
    </source>
</evidence>
<dbReference type="Proteomes" id="UP000242498">
    <property type="component" value="Chromosome I"/>
</dbReference>
<dbReference type="InterPro" id="IPR001584">
    <property type="entry name" value="Integrase_cat-core"/>
</dbReference>
<dbReference type="GO" id="GO:0003676">
    <property type="term" value="F:nucleic acid binding"/>
    <property type="evidence" value="ECO:0007669"/>
    <property type="project" value="InterPro"/>
</dbReference>
<dbReference type="InterPro" id="IPR012337">
    <property type="entry name" value="RNaseH-like_sf"/>
</dbReference>
<dbReference type="PROSITE" id="PS50994">
    <property type="entry name" value="INTEGRASE"/>
    <property type="match status" value="1"/>
</dbReference>
<dbReference type="Pfam" id="PF13276">
    <property type="entry name" value="HTH_21"/>
    <property type="match status" value="1"/>
</dbReference>
<dbReference type="InterPro" id="IPR050900">
    <property type="entry name" value="Transposase_IS3/IS150/IS904"/>
</dbReference>
<protein>
    <submittedName>
        <fullName evidence="2">HTH-like domain-containing protein</fullName>
    </submittedName>
</protein>
<dbReference type="PANTHER" id="PTHR46889:SF4">
    <property type="entry name" value="TRANSPOSASE INSO FOR INSERTION SEQUENCE ELEMENT IS911B-RELATED"/>
    <property type="match status" value="1"/>
</dbReference>